<comment type="caution">
    <text evidence="6">The sequence shown here is derived from an EMBL/GenBank/DDBJ whole genome shotgun (WGS) entry which is preliminary data.</text>
</comment>
<reference evidence="6 7" key="1">
    <citation type="submission" date="2019-03" db="EMBL/GenBank/DDBJ databases">
        <title>Genomic Encyclopedia of Archaeal and Bacterial Type Strains, Phase II (KMG-II): from individual species to whole genera.</title>
        <authorList>
            <person name="Goeker M."/>
        </authorList>
    </citation>
    <scope>NUCLEOTIDE SEQUENCE [LARGE SCALE GENOMIC DNA]</scope>
    <source>
        <strain evidence="6 7">DSM 27697</strain>
    </source>
</reference>
<dbReference type="GO" id="GO:0003955">
    <property type="term" value="F:NAD(P)H dehydrogenase (quinone) activity"/>
    <property type="evidence" value="ECO:0007669"/>
    <property type="project" value="TreeGrafter"/>
</dbReference>
<dbReference type="PANTHER" id="PTHR42913:SF9">
    <property type="entry name" value="SLR1591 PROTEIN"/>
    <property type="match status" value="1"/>
</dbReference>
<dbReference type="Pfam" id="PF07992">
    <property type="entry name" value="Pyr_redox_2"/>
    <property type="match status" value="1"/>
</dbReference>
<evidence type="ECO:0000259" key="5">
    <source>
        <dbReference type="Pfam" id="PF07992"/>
    </source>
</evidence>
<evidence type="ECO:0000313" key="7">
    <source>
        <dbReference type="Proteomes" id="UP000294546"/>
    </source>
</evidence>
<proteinExistence type="predicted"/>
<dbReference type="InterPro" id="IPR023753">
    <property type="entry name" value="FAD/NAD-binding_dom"/>
</dbReference>
<dbReference type="InterPro" id="IPR051169">
    <property type="entry name" value="NADH-Q_oxidoreductase"/>
</dbReference>
<accession>A0A4R1GKL7</accession>
<evidence type="ECO:0000256" key="3">
    <source>
        <dbReference type="ARBA" id="ARBA00022827"/>
    </source>
</evidence>
<organism evidence="6 7">
    <name type="scientific">Marinobacterium mangrovicola</name>
    <dbReference type="NCBI Taxonomy" id="1476959"/>
    <lineage>
        <taxon>Bacteria</taxon>
        <taxon>Pseudomonadati</taxon>
        <taxon>Pseudomonadota</taxon>
        <taxon>Gammaproteobacteria</taxon>
        <taxon>Oceanospirillales</taxon>
        <taxon>Oceanospirillaceae</taxon>
        <taxon>Marinobacterium</taxon>
    </lineage>
</organism>
<dbReference type="PANTHER" id="PTHR42913">
    <property type="entry name" value="APOPTOSIS-INDUCING FACTOR 1"/>
    <property type="match status" value="1"/>
</dbReference>
<dbReference type="SUPFAM" id="SSF51905">
    <property type="entry name" value="FAD/NAD(P)-binding domain"/>
    <property type="match status" value="2"/>
</dbReference>
<dbReference type="AlphaFoldDB" id="A0A4R1GKL7"/>
<gene>
    <name evidence="6" type="ORF">CLV83_0729</name>
</gene>
<dbReference type="OrthoDB" id="9767928at2"/>
<dbReference type="Proteomes" id="UP000294546">
    <property type="component" value="Unassembled WGS sequence"/>
</dbReference>
<keyword evidence="3" id="KW-0274">FAD</keyword>
<name>A0A4R1GKL7_9GAMM</name>
<dbReference type="RefSeq" id="WP_132287611.1">
    <property type="nucleotide sequence ID" value="NZ_SMFU01000007.1"/>
</dbReference>
<dbReference type="InterPro" id="IPR036188">
    <property type="entry name" value="FAD/NAD-bd_sf"/>
</dbReference>
<comment type="cofactor">
    <cofactor evidence="1">
        <name>FAD</name>
        <dbReference type="ChEBI" id="CHEBI:57692"/>
    </cofactor>
</comment>
<protein>
    <submittedName>
        <fullName evidence="6">NADH dehydrogenase FAD-containing subunit</fullName>
    </submittedName>
</protein>
<evidence type="ECO:0000256" key="2">
    <source>
        <dbReference type="ARBA" id="ARBA00022630"/>
    </source>
</evidence>
<evidence type="ECO:0000256" key="4">
    <source>
        <dbReference type="ARBA" id="ARBA00023002"/>
    </source>
</evidence>
<feature type="domain" description="FAD/NAD(P)-binding" evidence="5">
    <location>
        <begin position="103"/>
        <end position="297"/>
    </location>
</feature>
<keyword evidence="2" id="KW-0285">Flavoprotein</keyword>
<evidence type="ECO:0000256" key="1">
    <source>
        <dbReference type="ARBA" id="ARBA00001974"/>
    </source>
</evidence>
<keyword evidence="4" id="KW-0560">Oxidoreductase</keyword>
<keyword evidence="7" id="KW-1185">Reference proteome</keyword>
<evidence type="ECO:0000313" key="6">
    <source>
        <dbReference type="EMBL" id="TCK08638.1"/>
    </source>
</evidence>
<dbReference type="Gene3D" id="3.50.50.100">
    <property type="match status" value="1"/>
</dbReference>
<dbReference type="GO" id="GO:0019646">
    <property type="term" value="P:aerobic electron transport chain"/>
    <property type="evidence" value="ECO:0007669"/>
    <property type="project" value="TreeGrafter"/>
</dbReference>
<sequence>MPVRKLAIKPTKRPGSPHQLLLVGAGYAQLYALAALIESDKECPDAAWVSPSRWLYPPGLIAGVISGQYSKEQCRIDLRTLAQRAGIRFIEQTPVLLDAEKQSLVLDDDTEVGYECLSLDLGEDLTDIDLDDGDNLLRYETGEQFLRGWKNLSESLAQKQDAELALIGAGPRAVELALAIREAQNRSALNISLYTGQSPLLEQVPSGIRKRAVRELEKAGVKLQQGSVQRENNQLRVGGGQTLSPDGLIIVDNQALPPWLESSGLALNASGVINVDASQRSRSHPNVIALGAISSRPGTSSMHPDKALAANGKILANNLLAAIAGRGLKSMRECSAKAVPIASSGGRAVGRFGPFTTCSQGNRRKQELIERRFIEGLIQVSQPLTD</sequence>
<dbReference type="EMBL" id="SMFU01000007">
    <property type="protein sequence ID" value="TCK08638.1"/>
    <property type="molecule type" value="Genomic_DNA"/>
</dbReference>